<dbReference type="InterPro" id="IPR027417">
    <property type="entry name" value="P-loop_NTPase"/>
</dbReference>
<dbReference type="Proteomes" id="UP000307968">
    <property type="component" value="Chromosome"/>
</dbReference>
<evidence type="ECO:0000313" key="2">
    <source>
        <dbReference type="EMBL" id="VTP64944.1"/>
    </source>
</evidence>
<dbReference type="GO" id="GO:0016787">
    <property type="term" value="F:hydrolase activity"/>
    <property type="evidence" value="ECO:0007669"/>
    <property type="project" value="InterPro"/>
</dbReference>
<protein>
    <submittedName>
        <fullName evidence="2">Type III restriction enzyme, res subunit</fullName>
    </submittedName>
</protein>
<gene>
    <name evidence="2" type="ORF">NCTC12971_03821</name>
</gene>
<organism evidence="2 3">
    <name type="scientific">Serratia rubidaea</name>
    <name type="common">Serratia marinorubra</name>
    <dbReference type="NCBI Taxonomy" id="61652"/>
    <lineage>
        <taxon>Bacteria</taxon>
        <taxon>Pseudomonadati</taxon>
        <taxon>Pseudomonadota</taxon>
        <taxon>Gammaproteobacteria</taxon>
        <taxon>Enterobacterales</taxon>
        <taxon>Yersiniaceae</taxon>
        <taxon>Serratia</taxon>
    </lineage>
</organism>
<dbReference type="PANTHER" id="PTHR47396">
    <property type="entry name" value="TYPE I RESTRICTION ENZYME ECOKI R PROTEIN"/>
    <property type="match status" value="1"/>
</dbReference>
<dbReference type="Gene3D" id="3.40.50.300">
    <property type="entry name" value="P-loop containing nucleotide triphosphate hydrolases"/>
    <property type="match status" value="1"/>
</dbReference>
<evidence type="ECO:0000259" key="1">
    <source>
        <dbReference type="Pfam" id="PF04851"/>
    </source>
</evidence>
<name>A0A4U9HLP5_SERRU</name>
<dbReference type="GO" id="GO:0005829">
    <property type="term" value="C:cytosol"/>
    <property type="evidence" value="ECO:0007669"/>
    <property type="project" value="TreeGrafter"/>
</dbReference>
<dbReference type="PANTHER" id="PTHR47396:SF1">
    <property type="entry name" value="ATP-DEPENDENT HELICASE IRC3-RELATED"/>
    <property type="match status" value="1"/>
</dbReference>
<sequence length="107" mass="11860">MAFTLRPYQLEAVDATISHFRRRPEPALIVLPTGAGKSLVIAELAKRARGRVLVLAHVKELVAQNHAKYCAYGLEGGYFRRRAAAKAERRQGGIRQRAVRRAQPAAV</sequence>
<dbReference type="AlphaFoldDB" id="A0A4U9HLP5"/>
<dbReference type="GO" id="GO:0005524">
    <property type="term" value="F:ATP binding"/>
    <property type="evidence" value="ECO:0007669"/>
    <property type="project" value="InterPro"/>
</dbReference>
<feature type="domain" description="Helicase/UvrB N-terminal" evidence="1">
    <location>
        <begin position="3"/>
        <end position="73"/>
    </location>
</feature>
<dbReference type="Pfam" id="PF04851">
    <property type="entry name" value="ResIII"/>
    <property type="match status" value="1"/>
</dbReference>
<dbReference type="SUPFAM" id="SSF52540">
    <property type="entry name" value="P-loop containing nucleoside triphosphate hydrolases"/>
    <property type="match status" value="1"/>
</dbReference>
<dbReference type="InterPro" id="IPR006935">
    <property type="entry name" value="Helicase/UvrB_N"/>
</dbReference>
<dbReference type="InterPro" id="IPR050742">
    <property type="entry name" value="Helicase_Restrict-Modif_Enz"/>
</dbReference>
<reference evidence="2 3" key="1">
    <citation type="submission" date="2019-05" db="EMBL/GenBank/DDBJ databases">
        <authorList>
            <consortium name="Pathogen Informatics"/>
        </authorList>
    </citation>
    <scope>NUCLEOTIDE SEQUENCE [LARGE SCALE GENOMIC DNA]</scope>
    <source>
        <strain evidence="2 3">NCTC12971</strain>
    </source>
</reference>
<evidence type="ECO:0000313" key="3">
    <source>
        <dbReference type="Proteomes" id="UP000307968"/>
    </source>
</evidence>
<dbReference type="EMBL" id="LR590463">
    <property type="protein sequence ID" value="VTP64944.1"/>
    <property type="molecule type" value="Genomic_DNA"/>
</dbReference>
<accession>A0A4U9HLP5</accession>
<proteinExistence type="predicted"/>
<dbReference type="GO" id="GO:0003677">
    <property type="term" value="F:DNA binding"/>
    <property type="evidence" value="ECO:0007669"/>
    <property type="project" value="InterPro"/>
</dbReference>